<feature type="non-terminal residue" evidence="1">
    <location>
        <position position="1"/>
    </location>
</feature>
<proteinExistence type="predicted"/>
<dbReference type="Proteomes" id="UP000218811">
    <property type="component" value="Unassembled WGS sequence"/>
</dbReference>
<name>A0A2H3J1X3_WOLCO</name>
<accession>A0A2H3J1X3</accession>
<keyword evidence="2" id="KW-1185">Reference proteome</keyword>
<organism evidence="1 2">
    <name type="scientific">Wolfiporia cocos (strain MD-104)</name>
    <name type="common">Brown rot fungus</name>
    <dbReference type="NCBI Taxonomy" id="742152"/>
    <lineage>
        <taxon>Eukaryota</taxon>
        <taxon>Fungi</taxon>
        <taxon>Dikarya</taxon>
        <taxon>Basidiomycota</taxon>
        <taxon>Agaricomycotina</taxon>
        <taxon>Agaricomycetes</taxon>
        <taxon>Polyporales</taxon>
        <taxon>Phaeolaceae</taxon>
        <taxon>Wolfiporia</taxon>
    </lineage>
</organism>
<protein>
    <submittedName>
        <fullName evidence="1">Uncharacterized protein</fullName>
    </submittedName>
</protein>
<evidence type="ECO:0000313" key="1">
    <source>
        <dbReference type="EMBL" id="PCH36260.1"/>
    </source>
</evidence>
<dbReference type="AlphaFoldDB" id="A0A2H3J1X3"/>
<evidence type="ECO:0000313" key="2">
    <source>
        <dbReference type="Proteomes" id="UP000218811"/>
    </source>
</evidence>
<dbReference type="EMBL" id="KB467876">
    <property type="protein sequence ID" value="PCH36260.1"/>
    <property type="molecule type" value="Genomic_DNA"/>
</dbReference>
<reference evidence="1 2" key="1">
    <citation type="journal article" date="2012" name="Science">
        <title>The Paleozoic origin of enzymatic lignin decomposition reconstructed from 31 fungal genomes.</title>
        <authorList>
            <person name="Floudas D."/>
            <person name="Binder M."/>
            <person name="Riley R."/>
            <person name="Barry K."/>
            <person name="Blanchette R.A."/>
            <person name="Henrissat B."/>
            <person name="Martinez A.T."/>
            <person name="Otillar R."/>
            <person name="Spatafora J.W."/>
            <person name="Yadav J.S."/>
            <person name="Aerts A."/>
            <person name="Benoit I."/>
            <person name="Boyd A."/>
            <person name="Carlson A."/>
            <person name="Copeland A."/>
            <person name="Coutinho P.M."/>
            <person name="de Vries R.P."/>
            <person name="Ferreira P."/>
            <person name="Findley K."/>
            <person name="Foster B."/>
            <person name="Gaskell J."/>
            <person name="Glotzer D."/>
            <person name="Gorecki P."/>
            <person name="Heitman J."/>
            <person name="Hesse C."/>
            <person name="Hori C."/>
            <person name="Igarashi K."/>
            <person name="Jurgens J.A."/>
            <person name="Kallen N."/>
            <person name="Kersten P."/>
            <person name="Kohler A."/>
            <person name="Kuees U."/>
            <person name="Kumar T.K.A."/>
            <person name="Kuo A."/>
            <person name="LaButti K."/>
            <person name="Larrondo L.F."/>
            <person name="Lindquist E."/>
            <person name="Ling A."/>
            <person name="Lombard V."/>
            <person name="Lucas S."/>
            <person name="Lundell T."/>
            <person name="Martin R."/>
            <person name="McLaughlin D.J."/>
            <person name="Morgenstern I."/>
            <person name="Morin E."/>
            <person name="Murat C."/>
            <person name="Nagy L.G."/>
            <person name="Nolan M."/>
            <person name="Ohm R.A."/>
            <person name="Patyshakuliyeva A."/>
            <person name="Rokas A."/>
            <person name="Ruiz-Duenas F.J."/>
            <person name="Sabat G."/>
            <person name="Salamov A."/>
            <person name="Samejima M."/>
            <person name="Schmutz J."/>
            <person name="Slot J.C."/>
            <person name="St John F."/>
            <person name="Stenlid J."/>
            <person name="Sun H."/>
            <person name="Sun S."/>
            <person name="Syed K."/>
            <person name="Tsang A."/>
            <person name="Wiebenga A."/>
            <person name="Young D."/>
            <person name="Pisabarro A."/>
            <person name="Eastwood D.C."/>
            <person name="Martin F."/>
            <person name="Cullen D."/>
            <person name="Grigoriev I.V."/>
            <person name="Hibbett D.S."/>
        </authorList>
    </citation>
    <scope>NUCLEOTIDE SEQUENCE [LARGE SCALE GENOMIC DNA]</scope>
    <source>
        <strain evidence="1 2">MD-104</strain>
    </source>
</reference>
<sequence>ITCDMIVLVITWCNTFKVWRHGKRNKLDTSLTQLLLVDGMSDCYVERQECCELMTQD</sequence>
<gene>
    <name evidence="1" type="ORF">WOLCODRAFT_81801</name>
</gene>